<comment type="cofactor">
    <cofactor evidence="15">
        <name>Mg(2+)</name>
        <dbReference type="ChEBI" id="CHEBI:18420"/>
    </cofactor>
    <text evidence="15">Binds 2 Mg(2+) ions per monomer.</text>
</comment>
<sequence length="490" mass="54961">MPTQPTFFWHDYETFGVNPRRDRPAQFAGIRTDADLNEIGEPVMLYCRPADDYLPDPGACLLTGITPQTCLEHGVPEHEFAARIEHELAQPGTIGVGYNTIRFDDEVTRFLFWRNLIDPYAREWQNECSRWDLLDVVRLCRALRPEGIEWPLHQDGPMQGKPSFKLEHLTVANGLSHEAAHDALSDVRATIGLARLIKHKQPRLFDFALALRKKDAVAAELGLPTSQAQARPFLHVSGMFPAERGCLALMWPLATHPTNKNELIAWDLSADPAELASLTVDDIRLRLYTRTDELPEGVSRLPIKSVHLNKSPMVVSNLKTLRPELAQRWGLDLEAALRHAAVARELPDMSALWPQVFQRPAQAGTPDVDEDLYGGFVGNEDRRRLARLRALPPQELATSGAGFDDARLGDILFRYRARNFPDTLTEEEQARWLTHRVARLVEGADGARNLDSLFAELDQLGQDATEGGDARGETILEALYAYAEQIAPEP</sequence>
<evidence type="ECO:0000256" key="9">
    <source>
        <dbReference type="ARBA" id="ARBA00022842"/>
    </source>
</evidence>
<evidence type="ECO:0000256" key="10">
    <source>
        <dbReference type="ARBA" id="ARBA00023125"/>
    </source>
</evidence>
<dbReference type="Gene3D" id="3.30.1520.20">
    <property type="entry name" value="Exonuclease ExoI, domain 2"/>
    <property type="match status" value="1"/>
</dbReference>
<dbReference type="FunFam" id="3.30.420.10:FF:000033">
    <property type="entry name" value="Exodeoxyribonuclease I"/>
    <property type="match status" value="1"/>
</dbReference>
<dbReference type="InterPro" id="IPR013620">
    <property type="entry name" value="Exonuc_1_SH3"/>
</dbReference>
<dbReference type="GO" id="GO:0003677">
    <property type="term" value="F:DNA binding"/>
    <property type="evidence" value="ECO:0007669"/>
    <property type="project" value="UniProtKB-KW"/>
</dbReference>
<dbReference type="SUPFAM" id="SSF53098">
    <property type="entry name" value="Ribonuclease H-like"/>
    <property type="match status" value="1"/>
</dbReference>
<dbReference type="InterPro" id="IPR034747">
    <property type="entry name" value="EXOI_SH3"/>
</dbReference>
<evidence type="ECO:0000256" key="8">
    <source>
        <dbReference type="ARBA" id="ARBA00022839"/>
    </source>
</evidence>
<dbReference type="GO" id="GO:0008310">
    <property type="term" value="F:single-stranded DNA 3'-5' DNA exonuclease activity"/>
    <property type="evidence" value="ECO:0007669"/>
    <property type="project" value="UniProtKB-EC"/>
</dbReference>
<evidence type="ECO:0000256" key="12">
    <source>
        <dbReference type="ARBA" id="ARBA00031220"/>
    </source>
</evidence>
<evidence type="ECO:0000256" key="5">
    <source>
        <dbReference type="ARBA" id="ARBA00022723"/>
    </source>
</evidence>
<feature type="domain" description="ExoI SH3-like" evidence="16">
    <location>
        <begin position="202"/>
        <end position="361"/>
    </location>
</feature>
<evidence type="ECO:0000256" key="1">
    <source>
        <dbReference type="ARBA" id="ARBA00000563"/>
    </source>
</evidence>
<keyword evidence="8" id="KW-0269">Exonuclease</keyword>
<evidence type="ECO:0000256" key="7">
    <source>
        <dbReference type="ARBA" id="ARBA00022801"/>
    </source>
</evidence>
<dbReference type="PIRSF" id="PIRSF000977">
    <property type="entry name" value="Exodeoxyribonuclease_I"/>
    <property type="match status" value="1"/>
</dbReference>
<dbReference type="Pfam" id="PF08411">
    <property type="entry name" value="ExoI_SH3"/>
    <property type="match status" value="1"/>
</dbReference>
<dbReference type="InterPro" id="IPR022894">
    <property type="entry name" value="Oligoribonuclease"/>
</dbReference>
<dbReference type="EC" id="3.1.11.1" evidence="2"/>
<accession>A0A4V1A2B7</accession>
<dbReference type="CDD" id="cd06138">
    <property type="entry name" value="ExoI_N"/>
    <property type="match status" value="1"/>
</dbReference>
<evidence type="ECO:0000256" key="14">
    <source>
        <dbReference type="PIRSR" id="PIRSR000977-1"/>
    </source>
</evidence>
<dbReference type="InterPro" id="IPR013520">
    <property type="entry name" value="Ribonucl_H"/>
</dbReference>
<dbReference type="GO" id="GO:0046872">
    <property type="term" value="F:metal ion binding"/>
    <property type="evidence" value="ECO:0007669"/>
    <property type="project" value="UniProtKB-KW"/>
</dbReference>
<dbReference type="Pfam" id="PF26016">
    <property type="entry name" value="ExoI_C"/>
    <property type="match status" value="1"/>
</dbReference>
<keyword evidence="7" id="KW-0378">Hydrolase</keyword>
<organism evidence="18 19">
    <name type="scientific">Hylemonella gracilis</name>
    <dbReference type="NCBI Taxonomy" id="80880"/>
    <lineage>
        <taxon>Bacteria</taxon>
        <taxon>Pseudomonadati</taxon>
        <taxon>Pseudomonadota</taxon>
        <taxon>Betaproteobacteria</taxon>
        <taxon>Burkholderiales</taxon>
        <taxon>Comamonadaceae</taxon>
        <taxon>Hylemonella</taxon>
    </lineage>
</organism>
<dbReference type="EMBL" id="CP031395">
    <property type="protein sequence ID" value="QBK05489.1"/>
    <property type="molecule type" value="Genomic_DNA"/>
</dbReference>
<dbReference type="InterPro" id="IPR012337">
    <property type="entry name" value="RNaseH-like_sf"/>
</dbReference>
<feature type="binding site" evidence="15">
    <location>
        <position position="13"/>
    </location>
    <ligand>
        <name>Mg(2+)</name>
        <dbReference type="ChEBI" id="CHEBI:18420"/>
        <label>2</label>
    </ligand>
</feature>
<evidence type="ECO:0000256" key="4">
    <source>
        <dbReference type="ARBA" id="ARBA00022722"/>
    </source>
</evidence>
<feature type="binding site" evidence="14">
    <location>
        <position position="13"/>
    </location>
    <ligand>
        <name>substrate</name>
    </ligand>
</feature>
<gene>
    <name evidence="18" type="ORF">DW355_12745</name>
</gene>
<dbReference type="KEGG" id="hgr:DW355_12745"/>
<protein>
    <recommendedName>
        <fullName evidence="3">Exodeoxyribonuclease I</fullName>
        <ecNumber evidence="2">3.1.11.1</ecNumber>
    </recommendedName>
    <alternativeName>
        <fullName evidence="12">DNA deoxyribophosphodiesterase</fullName>
    </alternativeName>
</protein>
<dbReference type="PROSITE" id="PS51785">
    <property type="entry name" value="EXOI_C"/>
    <property type="match status" value="1"/>
</dbReference>
<evidence type="ECO:0000256" key="3">
    <source>
        <dbReference type="ARBA" id="ARBA00019900"/>
    </source>
</evidence>
<dbReference type="Gene3D" id="1.20.1280.70">
    <property type="entry name" value="Exonuclease ExoI, domain 3"/>
    <property type="match status" value="1"/>
</dbReference>
<evidence type="ECO:0000259" key="17">
    <source>
        <dbReference type="PROSITE" id="PS51785"/>
    </source>
</evidence>
<feature type="domain" description="ExoI C-terminal" evidence="17">
    <location>
        <begin position="364"/>
        <end position="487"/>
    </location>
</feature>
<dbReference type="InterPro" id="IPR058561">
    <property type="entry name" value="Exonuc_1_C"/>
</dbReference>
<dbReference type="OrthoDB" id="9763470at2"/>
<dbReference type="PANTHER" id="PTHR11046">
    <property type="entry name" value="OLIGORIBONUCLEASE, MITOCHONDRIAL"/>
    <property type="match status" value="1"/>
</dbReference>
<reference evidence="18 19" key="1">
    <citation type="submission" date="2018-07" db="EMBL/GenBank/DDBJ databases">
        <title>Exploring interactions and the metabolic potential of the ultra-small soil bacteria Hylemonella gracilis.</title>
        <authorList>
            <person name="Tyc O."/>
            <person name="Kulkarni P."/>
            <person name="Gawehns F."/>
            <person name="Hundscheid M."/>
            <person name="Zweers H."/>
            <person name="Garbeva P."/>
        </authorList>
    </citation>
    <scope>NUCLEOTIDE SEQUENCE [LARGE SCALE GENOMIC DNA]</scope>
    <source>
        <strain evidence="18 19">NS1</strain>
    </source>
</reference>
<feature type="binding site" evidence="15">
    <location>
        <position position="186"/>
    </location>
    <ligand>
        <name>Mg(2+)</name>
        <dbReference type="ChEBI" id="CHEBI:18420"/>
        <label>2</label>
    </ligand>
</feature>
<dbReference type="RefSeq" id="WP_131280597.1">
    <property type="nucleotide sequence ID" value="NZ_CP031395.1"/>
</dbReference>
<evidence type="ECO:0000256" key="2">
    <source>
        <dbReference type="ARBA" id="ARBA00012108"/>
    </source>
</evidence>
<dbReference type="GO" id="GO:0006281">
    <property type="term" value="P:DNA repair"/>
    <property type="evidence" value="ECO:0007669"/>
    <property type="project" value="UniProtKB-KW"/>
</dbReference>
<dbReference type="GO" id="GO:0000175">
    <property type="term" value="F:3'-5'-RNA exonuclease activity"/>
    <property type="evidence" value="ECO:0007669"/>
    <property type="project" value="InterPro"/>
</dbReference>
<dbReference type="Gene3D" id="1.10.287.1240">
    <property type="match status" value="1"/>
</dbReference>
<dbReference type="InterPro" id="IPR023607">
    <property type="entry name" value="Exodeoxyribonuclease_I"/>
</dbReference>
<feature type="binding site" evidence="14">
    <location>
        <position position="165"/>
    </location>
    <ligand>
        <name>substrate</name>
    </ligand>
</feature>
<evidence type="ECO:0000256" key="11">
    <source>
        <dbReference type="ARBA" id="ARBA00023204"/>
    </source>
</evidence>
<evidence type="ECO:0000313" key="18">
    <source>
        <dbReference type="EMBL" id="QBK05489.1"/>
    </source>
</evidence>
<dbReference type="Pfam" id="PF00929">
    <property type="entry name" value="RNase_T"/>
    <property type="match status" value="1"/>
</dbReference>
<keyword evidence="9 15" id="KW-0460">Magnesium</keyword>
<keyword evidence="4" id="KW-0540">Nuclease</keyword>
<keyword evidence="10" id="KW-0238">DNA-binding</keyword>
<proteinExistence type="predicted"/>
<dbReference type="PROSITE" id="PS51784">
    <property type="entry name" value="EXOI_SH3"/>
    <property type="match status" value="1"/>
</dbReference>
<dbReference type="InterPro" id="IPR036397">
    <property type="entry name" value="RNaseH_sf"/>
</dbReference>
<dbReference type="PANTHER" id="PTHR11046:SF11">
    <property type="entry name" value="EXODEOXYRIBONUCLEASE I"/>
    <property type="match status" value="1"/>
</dbReference>
<comment type="subunit">
    <text evidence="13">Monomer. Interacts with ssb (via C-terminus); this interaction stimulates the exonuclease activity by recruiting the enzyme to its substrate.</text>
</comment>
<keyword evidence="11" id="KW-0234">DNA repair</keyword>
<keyword evidence="6" id="KW-0227">DNA damage</keyword>
<evidence type="ECO:0000256" key="6">
    <source>
        <dbReference type="ARBA" id="ARBA00022763"/>
    </source>
</evidence>
<dbReference type="InterPro" id="IPR038649">
    <property type="entry name" value="EXOI_SH3_sf"/>
</dbReference>
<dbReference type="Proteomes" id="UP000292939">
    <property type="component" value="Chromosome"/>
</dbReference>
<keyword evidence="5 15" id="KW-0479">Metal-binding</keyword>
<comment type="catalytic activity">
    <reaction evidence="1">
        <text>Exonucleolytic cleavage in the 3'- to 5'-direction to yield nucleoside 5'-phosphates.</text>
        <dbReference type="EC" id="3.1.11.1"/>
    </reaction>
</comment>
<evidence type="ECO:0000313" key="19">
    <source>
        <dbReference type="Proteomes" id="UP000292939"/>
    </source>
</evidence>
<dbReference type="Gene3D" id="3.30.420.10">
    <property type="entry name" value="Ribonuclease H-like superfamily/Ribonuclease H"/>
    <property type="match status" value="1"/>
</dbReference>
<dbReference type="AlphaFoldDB" id="A0A4V1A2B7"/>
<feature type="binding site" evidence="15">
    <location>
        <position position="11"/>
    </location>
    <ligand>
        <name>Mg(2+)</name>
        <dbReference type="ChEBI" id="CHEBI:18420"/>
        <label>1</label>
    </ligand>
</feature>
<evidence type="ECO:0000259" key="16">
    <source>
        <dbReference type="PROSITE" id="PS51784"/>
    </source>
</evidence>
<evidence type="ECO:0000256" key="13">
    <source>
        <dbReference type="ARBA" id="ARBA00046792"/>
    </source>
</evidence>
<dbReference type="NCBIfam" id="NF008746">
    <property type="entry name" value="PRK11779.1"/>
    <property type="match status" value="1"/>
</dbReference>
<name>A0A4V1A2B7_9BURK</name>
<evidence type="ECO:0000256" key="15">
    <source>
        <dbReference type="PIRSR" id="PIRSR000977-2"/>
    </source>
</evidence>